<gene>
    <name evidence="2" type="ORF">PSQ53_04725</name>
</gene>
<dbReference type="AlphaFoldDB" id="A0AAW6JHT9"/>
<dbReference type="InterPro" id="IPR047650">
    <property type="entry name" value="Transpos_IS110"/>
</dbReference>
<dbReference type="RefSeq" id="WP_273774395.1">
    <property type="nucleotide sequence ID" value="NZ_JAQTKT010000001.1"/>
</dbReference>
<dbReference type="EMBL" id="JAQTKT010000001">
    <property type="protein sequence ID" value="MDD1382259.1"/>
    <property type="molecule type" value="Genomic_DNA"/>
</dbReference>
<evidence type="ECO:0000313" key="2">
    <source>
        <dbReference type="EMBL" id="MDD1382259.1"/>
    </source>
</evidence>
<organism evidence="2 3">
    <name type="scientific">Limosilactobacillus reuteri</name>
    <name type="common">Lactobacillus reuteri</name>
    <dbReference type="NCBI Taxonomy" id="1598"/>
    <lineage>
        <taxon>Bacteria</taxon>
        <taxon>Bacillati</taxon>
        <taxon>Bacillota</taxon>
        <taxon>Bacilli</taxon>
        <taxon>Lactobacillales</taxon>
        <taxon>Lactobacillaceae</taxon>
        <taxon>Limosilactobacillus</taxon>
    </lineage>
</organism>
<proteinExistence type="predicted"/>
<evidence type="ECO:0000259" key="1">
    <source>
        <dbReference type="Pfam" id="PF01548"/>
    </source>
</evidence>
<dbReference type="GO" id="GO:0004803">
    <property type="term" value="F:transposase activity"/>
    <property type="evidence" value="ECO:0007669"/>
    <property type="project" value="InterPro"/>
</dbReference>
<dbReference type="PANTHER" id="PTHR33055:SF17">
    <property type="entry name" value="THIRD ORF IN TRANSPOSON ISC1491"/>
    <property type="match status" value="1"/>
</dbReference>
<dbReference type="Pfam" id="PF01548">
    <property type="entry name" value="DEDD_Tnp_IS110"/>
    <property type="match status" value="1"/>
</dbReference>
<protein>
    <submittedName>
        <fullName evidence="2">Transposase</fullName>
    </submittedName>
</protein>
<reference evidence="2" key="1">
    <citation type="submission" date="2023-02" db="EMBL/GenBank/DDBJ databases">
        <title>Complete genome sequence of Limosilactobacillus reuteri SRCM217616 isolated from Bos taurus feces.</title>
        <authorList>
            <person name="Yang H.-G."/>
            <person name="Kim J.-W."/>
            <person name="Ha G.-S."/>
            <person name="Yang H.-J."/>
            <person name="Jeong D.-Y."/>
        </authorList>
    </citation>
    <scope>NUCLEOTIDE SEQUENCE</scope>
    <source>
        <strain evidence="2">SRCM217616</strain>
    </source>
</reference>
<feature type="domain" description="Transposase IS110-like N-terminal" evidence="1">
    <location>
        <begin position="7"/>
        <end position="135"/>
    </location>
</feature>
<evidence type="ECO:0000313" key="3">
    <source>
        <dbReference type="Proteomes" id="UP001217945"/>
    </source>
</evidence>
<comment type="caution">
    <text evidence="2">The sequence shown here is derived from an EMBL/GenBank/DDBJ whole genome shotgun (WGS) entry which is preliminary data.</text>
</comment>
<accession>A0AAW6JHT9</accession>
<dbReference type="Proteomes" id="UP001217945">
    <property type="component" value="Unassembled WGS sequence"/>
</dbReference>
<dbReference type="InterPro" id="IPR002525">
    <property type="entry name" value="Transp_IS110-like_N"/>
</dbReference>
<dbReference type="GO" id="GO:0003677">
    <property type="term" value="F:DNA binding"/>
    <property type="evidence" value="ECO:0007669"/>
    <property type="project" value="InterPro"/>
</dbReference>
<dbReference type="GO" id="GO:0006313">
    <property type="term" value="P:DNA transposition"/>
    <property type="evidence" value="ECO:0007669"/>
    <property type="project" value="InterPro"/>
</dbReference>
<name>A0AAW6JHT9_LIMRT</name>
<sequence>MADIFALDVSMGKSYCVWYRGKHCLKEFSLVHTRAGFNALRDMIKKAQKPIIYFEATGIYSRVIEHFCETNGLRFCRLNPLELHLKSESLRRVKTDQKDAHRIALTVQENAFRLTVPWKKDYLQLHELSRFYNQLNAFVGIDIRRYQSGTYLGQDHINKRGNPIARKLLYFTVGNMIRQQHANSNHIVDYYYRLKEKRPHPKLNKVAMVACMNKTLKCLLSMIKHHKKYHYRYTDSIVPVKA</sequence>
<dbReference type="PANTHER" id="PTHR33055">
    <property type="entry name" value="TRANSPOSASE FOR INSERTION SEQUENCE ELEMENT IS1111A"/>
    <property type="match status" value="1"/>
</dbReference>